<comment type="caution">
    <text evidence="2">The sequence shown here is derived from an EMBL/GenBank/DDBJ whole genome shotgun (WGS) entry which is preliminary data.</text>
</comment>
<feature type="non-terminal residue" evidence="2">
    <location>
        <position position="1"/>
    </location>
</feature>
<gene>
    <name evidence="2" type="ORF">CR201_G0001292</name>
</gene>
<feature type="transmembrane region" description="Helical" evidence="1">
    <location>
        <begin position="6"/>
        <end position="26"/>
    </location>
</feature>
<organism evidence="2">
    <name type="scientific">Pongo abelii</name>
    <name type="common">Sumatran orangutan</name>
    <name type="synonym">Pongo pygmaeus abelii</name>
    <dbReference type="NCBI Taxonomy" id="9601"/>
    <lineage>
        <taxon>Eukaryota</taxon>
        <taxon>Metazoa</taxon>
        <taxon>Chordata</taxon>
        <taxon>Craniata</taxon>
        <taxon>Vertebrata</taxon>
        <taxon>Euteleostomi</taxon>
        <taxon>Mammalia</taxon>
        <taxon>Eutheria</taxon>
        <taxon>Euarchontoglires</taxon>
        <taxon>Primates</taxon>
        <taxon>Haplorrhini</taxon>
        <taxon>Catarrhini</taxon>
        <taxon>Hominidae</taxon>
        <taxon>Pongo</taxon>
    </lineage>
</organism>
<sequence>HIRMVISAVSCAAVIPMIVCASLISITKLEWNPREKVIQELMAMVVTHSEPH</sequence>
<evidence type="ECO:0000256" key="1">
    <source>
        <dbReference type="SAM" id="Phobius"/>
    </source>
</evidence>
<protein>
    <submittedName>
        <fullName evidence="2">DRAM1 isoform 1</fullName>
    </submittedName>
</protein>
<reference evidence="2" key="1">
    <citation type="submission" date="2017-12" db="EMBL/GenBank/DDBJ databases">
        <title>High-resolution comparative analysis of great ape genomes.</title>
        <authorList>
            <person name="Pollen A."/>
            <person name="Hastie A."/>
            <person name="Hormozdiari F."/>
            <person name="Dougherty M."/>
            <person name="Liu R."/>
            <person name="Chaisson M."/>
            <person name="Hoppe E."/>
            <person name="Hill C."/>
            <person name="Pang A."/>
            <person name="Hillier L."/>
            <person name="Baker C."/>
            <person name="Armstrong J."/>
            <person name="Shendure J."/>
            <person name="Paten B."/>
            <person name="Wilson R."/>
            <person name="Chao H."/>
            <person name="Schneider V."/>
            <person name="Ventura M."/>
            <person name="Kronenberg Z."/>
            <person name="Murali S."/>
            <person name="Gordon D."/>
            <person name="Cantsilieris S."/>
            <person name="Munson K."/>
            <person name="Nelson B."/>
            <person name="Raja A."/>
            <person name="Underwood J."/>
            <person name="Diekhans M."/>
            <person name="Fiddes I."/>
            <person name="Haussler D."/>
            <person name="Eichler E."/>
        </authorList>
    </citation>
    <scope>NUCLEOTIDE SEQUENCE [LARGE SCALE GENOMIC DNA]</scope>
    <source>
        <strain evidence="2">Susie</strain>
    </source>
</reference>
<keyword evidence="1" id="KW-0472">Membrane</keyword>
<proteinExistence type="predicted"/>
<dbReference type="EMBL" id="NDHI03003364">
    <property type="protein sequence ID" value="PNJ83184.1"/>
    <property type="molecule type" value="Genomic_DNA"/>
</dbReference>
<keyword evidence="1" id="KW-1133">Transmembrane helix</keyword>
<keyword evidence="1" id="KW-0812">Transmembrane</keyword>
<dbReference type="AlphaFoldDB" id="A0A2J8XMB7"/>
<evidence type="ECO:0000313" key="2">
    <source>
        <dbReference type="EMBL" id="PNJ83184.1"/>
    </source>
</evidence>
<accession>A0A2J8XMB7</accession>
<name>A0A2J8XMB7_PONAB</name>